<dbReference type="CDD" id="cd08996">
    <property type="entry name" value="GH32_FFase"/>
    <property type="match status" value="1"/>
</dbReference>
<dbReference type="SMART" id="SM00640">
    <property type="entry name" value="Glyco_32"/>
    <property type="match status" value="1"/>
</dbReference>
<dbReference type="EMBL" id="CP012559">
    <property type="protein sequence ID" value="ALB30068.1"/>
    <property type="molecule type" value="Genomic_DNA"/>
</dbReference>
<accession>A0A0K2LFV9</accession>
<dbReference type="STRING" id="1074467.JP39_12250"/>
<evidence type="ECO:0000256" key="9">
    <source>
        <dbReference type="RuleBase" id="RU365015"/>
    </source>
</evidence>
<reference evidence="12 13" key="1">
    <citation type="submission" date="2015-08" db="EMBL/GenBank/DDBJ databases">
        <title>Genomic sequence of Lactobacillus heilongjiangensis DSM 28069, isolated from Chinese traditional pickle.</title>
        <authorList>
            <person name="Jiang X."/>
            <person name="Zheng B."/>
            <person name="Cheng H."/>
        </authorList>
    </citation>
    <scope>NUCLEOTIDE SEQUENCE [LARGE SCALE GENOMIC DNA]</scope>
    <source>
        <strain evidence="12 13">DSM 28069</strain>
    </source>
</reference>
<evidence type="ECO:0000256" key="4">
    <source>
        <dbReference type="ARBA" id="ARBA00019623"/>
    </source>
</evidence>
<dbReference type="Gene3D" id="2.115.10.20">
    <property type="entry name" value="Glycosyl hydrolase domain, family 43"/>
    <property type="match status" value="1"/>
</dbReference>
<keyword evidence="5 8" id="KW-0378">Hydrolase</keyword>
<evidence type="ECO:0000256" key="6">
    <source>
        <dbReference type="ARBA" id="ARBA00023295"/>
    </source>
</evidence>
<proteinExistence type="inferred from homology"/>
<keyword evidence="13" id="KW-1185">Reference proteome</keyword>
<dbReference type="Pfam" id="PF00251">
    <property type="entry name" value="Glyco_hydro_32N"/>
    <property type="match status" value="1"/>
</dbReference>
<comment type="subcellular location">
    <subcellularLocation>
        <location evidence="9">Cytoplasm</location>
    </subcellularLocation>
</comment>
<protein>
    <recommendedName>
        <fullName evidence="4 8">Sucrose-6-phosphate hydrolase</fullName>
        <ecNumber evidence="3 8">3.2.1.26</ecNumber>
    </recommendedName>
    <alternativeName>
        <fullName evidence="7 9">Invertase</fullName>
    </alternativeName>
</protein>
<dbReference type="AlphaFoldDB" id="A0A0K2LFV9"/>
<dbReference type="OrthoDB" id="9759709at2"/>
<evidence type="ECO:0000259" key="11">
    <source>
        <dbReference type="Pfam" id="PF08244"/>
    </source>
</evidence>
<dbReference type="GO" id="GO:0005985">
    <property type="term" value="P:sucrose metabolic process"/>
    <property type="evidence" value="ECO:0007669"/>
    <property type="project" value="UniProtKB-UniPathway"/>
</dbReference>
<feature type="domain" description="Glycosyl hydrolase family 32 C-terminal" evidence="11">
    <location>
        <begin position="330"/>
        <end position="454"/>
    </location>
</feature>
<evidence type="ECO:0000256" key="5">
    <source>
        <dbReference type="ARBA" id="ARBA00022801"/>
    </source>
</evidence>
<dbReference type="SUPFAM" id="SSF75005">
    <property type="entry name" value="Arabinanase/levansucrase/invertase"/>
    <property type="match status" value="1"/>
</dbReference>
<evidence type="ECO:0000256" key="7">
    <source>
        <dbReference type="ARBA" id="ARBA00033367"/>
    </source>
</evidence>
<dbReference type="SUPFAM" id="SSF49899">
    <property type="entry name" value="Concanavalin A-like lectins/glucanases"/>
    <property type="match status" value="1"/>
</dbReference>
<name>A0A0K2LFV9_9LACO</name>
<dbReference type="Pfam" id="PF08244">
    <property type="entry name" value="Glyco_hydro_32C"/>
    <property type="match status" value="1"/>
</dbReference>
<organism evidence="12 13">
    <name type="scientific">Companilactobacillus heilongjiangensis</name>
    <dbReference type="NCBI Taxonomy" id="1074467"/>
    <lineage>
        <taxon>Bacteria</taxon>
        <taxon>Bacillati</taxon>
        <taxon>Bacillota</taxon>
        <taxon>Bacilli</taxon>
        <taxon>Lactobacillales</taxon>
        <taxon>Lactobacillaceae</taxon>
        <taxon>Companilactobacillus</taxon>
    </lineage>
</organism>
<evidence type="ECO:0000313" key="13">
    <source>
        <dbReference type="Proteomes" id="UP000061546"/>
    </source>
</evidence>
<dbReference type="KEGG" id="lhi:JP39_12250"/>
<dbReference type="GO" id="GO:0005737">
    <property type="term" value="C:cytoplasm"/>
    <property type="evidence" value="ECO:0007669"/>
    <property type="project" value="UniProtKB-SubCell"/>
</dbReference>
<keyword evidence="9" id="KW-0119">Carbohydrate metabolism</keyword>
<evidence type="ECO:0000256" key="3">
    <source>
        <dbReference type="ARBA" id="ARBA00012758"/>
    </source>
</evidence>
<dbReference type="InterPro" id="IPR006232">
    <property type="entry name" value="Suc6P_hydrolase"/>
</dbReference>
<dbReference type="EC" id="3.2.1.26" evidence="3 8"/>
<comment type="function">
    <text evidence="9">Enables the bacterium to metabolize sucrose as a sole carbon source.</text>
</comment>
<dbReference type="GO" id="GO:0004564">
    <property type="term" value="F:beta-fructofuranosidase activity"/>
    <property type="evidence" value="ECO:0007669"/>
    <property type="project" value="UniProtKB-EC"/>
</dbReference>
<sequence>MQELKVEPIKLTNKRYRLGYHIMAPSGWINDPNGFCYFQGYYHIFYQHYPNDSKWGPMHWGHARSKDLVHWETLPIALTPGDEEDKDGCFSGSAVFYNNKMYLIYTGHHYYGDGDPDNFWQNQNLAISEDGIHFKKYKNNPIIATPPVDNTIHFRDPKVWYNNGNWYLILGSQDKSKVGRTLLYKSANLTDWNYVGPFAKSIGVEKQGYVWECPDFFRLADNDILLMSPQGIKENNGRFKNLFNTGYLVGNYKYATNYFEHGEFTELDNGHDFYATQTTLTPDGRRVVVGWMDMWESAMPESKDGWAGALTLPRELIYQDGILQMRPIKELEQLRTSDLVHENSVVNGSKQLTSGTKQYEALLDFKATDLEGTGIELKDSQDKDILSLKYQSGKAILNRTGDDGEREALLNVGSSLKLHLFVDTSSVEIFVNDGVRTFTERFYADEAKLNVVTDKETNVSADVYELEGKAVKF</sequence>
<keyword evidence="9" id="KW-0963">Cytoplasm</keyword>
<comment type="similarity">
    <text evidence="2 8">Belongs to the glycosyl hydrolase 32 family.</text>
</comment>
<dbReference type="InterPro" id="IPR013320">
    <property type="entry name" value="ConA-like_dom_sf"/>
</dbReference>
<evidence type="ECO:0000259" key="10">
    <source>
        <dbReference type="Pfam" id="PF00251"/>
    </source>
</evidence>
<evidence type="ECO:0000313" key="12">
    <source>
        <dbReference type="EMBL" id="ALB30068.1"/>
    </source>
</evidence>
<comment type="catalytic activity">
    <reaction evidence="8">
        <text>Hydrolysis of terminal non-reducing beta-D-fructofuranoside residues in beta-D-fructofuranosides.</text>
        <dbReference type="EC" id="3.2.1.26"/>
    </reaction>
</comment>
<dbReference type="Proteomes" id="UP000061546">
    <property type="component" value="Chromosome"/>
</dbReference>
<dbReference type="InterPro" id="IPR013189">
    <property type="entry name" value="Glyco_hydro_32_C"/>
</dbReference>
<gene>
    <name evidence="12" type="ORF">JP39_12250</name>
</gene>
<evidence type="ECO:0000256" key="8">
    <source>
        <dbReference type="RuleBase" id="RU362110"/>
    </source>
</evidence>
<dbReference type="RefSeq" id="WP_041499050.1">
    <property type="nucleotide sequence ID" value="NZ_BJDV01000004.1"/>
</dbReference>
<dbReference type="Gene3D" id="2.60.120.560">
    <property type="entry name" value="Exo-inulinase, domain 1"/>
    <property type="match status" value="1"/>
</dbReference>
<comment type="pathway">
    <text evidence="1 9">Glycan biosynthesis; sucrose metabolism.</text>
</comment>
<dbReference type="InterPro" id="IPR001362">
    <property type="entry name" value="Glyco_hydro_32"/>
</dbReference>
<dbReference type="PANTHER" id="PTHR43101:SF1">
    <property type="entry name" value="BETA-FRUCTOSIDASE"/>
    <property type="match status" value="1"/>
</dbReference>
<feature type="domain" description="Glycosyl hydrolase family 32 N-terminal" evidence="10">
    <location>
        <begin position="21"/>
        <end position="327"/>
    </location>
</feature>
<dbReference type="InterPro" id="IPR051214">
    <property type="entry name" value="GH32_Enzymes"/>
</dbReference>
<dbReference type="NCBIfam" id="TIGR01322">
    <property type="entry name" value="scrB_fam"/>
    <property type="match status" value="1"/>
</dbReference>
<dbReference type="InterPro" id="IPR013148">
    <property type="entry name" value="Glyco_hydro_32_N"/>
</dbReference>
<keyword evidence="6 8" id="KW-0326">Glycosidase</keyword>
<dbReference type="InterPro" id="IPR023296">
    <property type="entry name" value="Glyco_hydro_beta-prop_sf"/>
</dbReference>
<evidence type="ECO:0000256" key="2">
    <source>
        <dbReference type="ARBA" id="ARBA00009902"/>
    </source>
</evidence>
<dbReference type="UniPathway" id="UPA00238"/>
<evidence type="ECO:0000256" key="1">
    <source>
        <dbReference type="ARBA" id="ARBA00004914"/>
    </source>
</evidence>
<dbReference type="PANTHER" id="PTHR43101">
    <property type="entry name" value="BETA-FRUCTOSIDASE"/>
    <property type="match status" value="1"/>
</dbReference>